<evidence type="ECO:0000313" key="2">
    <source>
        <dbReference type="Proteomes" id="UP000250241"/>
    </source>
</evidence>
<dbReference type="EMBL" id="AP017895">
    <property type="protein sequence ID" value="BAV88489.1"/>
    <property type="molecule type" value="Genomic_DNA"/>
</dbReference>
<evidence type="ECO:0000313" key="1">
    <source>
        <dbReference type="EMBL" id="BAV88489.1"/>
    </source>
</evidence>
<accession>A0A2Z5R4D0</accession>
<protein>
    <submittedName>
        <fullName evidence="1">Uncharacterized protein</fullName>
    </submittedName>
</protein>
<reference evidence="1 2" key="1">
    <citation type="submission" date="2016-10" db="EMBL/GenBank/DDBJ databases">
        <title>Genome sequence of Rothia aeria strain JCM11412.</title>
        <authorList>
            <person name="Nambu T."/>
        </authorList>
    </citation>
    <scope>NUCLEOTIDE SEQUENCE [LARGE SCALE GENOMIC DNA]</scope>
    <source>
        <strain evidence="1 2">JCM 11412</strain>
    </source>
</reference>
<organism evidence="1 2">
    <name type="scientific">Rothia aeria</name>
    <dbReference type="NCBI Taxonomy" id="172042"/>
    <lineage>
        <taxon>Bacteria</taxon>
        <taxon>Bacillati</taxon>
        <taxon>Actinomycetota</taxon>
        <taxon>Actinomycetes</taxon>
        <taxon>Micrococcales</taxon>
        <taxon>Micrococcaceae</taxon>
        <taxon>Rothia</taxon>
    </lineage>
</organism>
<dbReference type="Proteomes" id="UP000250241">
    <property type="component" value="Chromosome"/>
</dbReference>
<name>A0A2Z5R4D0_9MICC</name>
<dbReference type="AlphaFoldDB" id="A0A2Z5R4D0"/>
<dbReference type="KEGG" id="raj:RA11412_2190"/>
<proteinExistence type="predicted"/>
<sequence>MFGLLFGFIRDEGVRWREKPARLKSYILATWILLRCWGYA</sequence>
<gene>
    <name evidence="1" type="ORF">RA11412_2190</name>
</gene>
<keyword evidence="2" id="KW-1185">Reference proteome</keyword>